<keyword evidence="4" id="KW-1185">Reference proteome</keyword>
<dbReference type="AlphaFoldDB" id="A0A164J953"/>
<keyword evidence="1" id="KW-0732">Signal</keyword>
<dbReference type="InterPro" id="IPR022742">
    <property type="entry name" value="Hydrolase_4"/>
</dbReference>
<evidence type="ECO:0000313" key="4">
    <source>
        <dbReference type="Proteomes" id="UP000076512"/>
    </source>
</evidence>
<dbReference type="GO" id="GO:0052689">
    <property type="term" value="F:carboxylic ester hydrolase activity"/>
    <property type="evidence" value="ECO:0007669"/>
    <property type="project" value="TreeGrafter"/>
</dbReference>
<gene>
    <name evidence="3" type="ORF">AWN90_06300</name>
</gene>
<dbReference type="Pfam" id="PF12146">
    <property type="entry name" value="Hydrolase_4"/>
    <property type="match status" value="1"/>
</dbReference>
<proteinExistence type="predicted"/>
<sequence length="369" mass="39376">MKIRAVLAAGLIAALSCGGAAHADSTVEHEQFSFQFGDFTATGELDYPTGARNAPVVVLIPGSNAEDLNADIGSSHIFLDIANDLTGRGYAVMRYNKRYVRGPGDVDSASYYTKLDLNGMRDDAEQVLQAAEHDSHVDPHRVFLYGWSEGSTVAAALAAAHPELAGTVFQGAVTVPWRAVFAYQTEQVQAAYLHRFAVNGKLGPEELRRAWSGGGGLMARSGVLGAAVDATARDFSVQPMFDLNHDGLLDVDLEYRPVAEQYTDELMRPGGESIYGPGRALPTVLDQAPKLTGPVLVLQGAEDANVPSSGAIALDTALQLTGNHDHTLRMFSGLGHSLGHTPDALADNFQPIDRTALDALAQWLDAHTR</sequence>
<dbReference type="STRING" id="455432.AWN90_06300"/>
<dbReference type="PANTHER" id="PTHR43265:SF1">
    <property type="entry name" value="ESTERASE ESTD"/>
    <property type="match status" value="1"/>
</dbReference>
<dbReference type="PROSITE" id="PS51257">
    <property type="entry name" value="PROKAR_LIPOPROTEIN"/>
    <property type="match status" value="1"/>
</dbReference>
<evidence type="ECO:0000256" key="1">
    <source>
        <dbReference type="SAM" id="SignalP"/>
    </source>
</evidence>
<dbReference type="Proteomes" id="UP000076512">
    <property type="component" value="Unassembled WGS sequence"/>
</dbReference>
<name>A0A164J953_9NOCA</name>
<dbReference type="SUPFAM" id="SSF53474">
    <property type="entry name" value="alpha/beta-Hydrolases"/>
    <property type="match status" value="1"/>
</dbReference>
<evidence type="ECO:0000259" key="2">
    <source>
        <dbReference type="Pfam" id="PF12146"/>
    </source>
</evidence>
<dbReference type="EMBL" id="LWGR01000016">
    <property type="protein sequence ID" value="KZM70165.1"/>
    <property type="molecule type" value="Genomic_DNA"/>
</dbReference>
<evidence type="ECO:0000313" key="3">
    <source>
        <dbReference type="EMBL" id="KZM70165.1"/>
    </source>
</evidence>
<comment type="caution">
    <text evidence="3">The sequence shown here is derived from an EMBL/GenBank/DDBJ whole genome shotgun (WGS) entry which is preliminary data.</text>
</comment>
<dbReference type="PANTHER" id="PTHR43265">
    <property type="entry name" value="ESTERASE ESTD"/>
    <property type="match status" value="1"/>
</dbReference>
<feature type="chain" id="PRO_5007850924" description="Serine aminopeptidase S33 domain-containing protein" evidence="1">
    <location>
        <begin position="24"/>
        <end position="369"/>
    </location>
</feature>
<dbReference type="RefSeq" id="WP_067578492.1">
    <property type="nucleotide sequence ID" value="NZ_JABMCZ010000003.1"/>
</dbReference>
<organism evidence="3 4">
    <name type="scientific">Nocardia terpenica</name>
    <dbReference type="NCBI Taxonomy" id="455432"/>
    <lineage>
        <taxon>Bacteria</taxon>
        <taxon>Bacillati</taxon>
        <taxon>Actinomycetota</taxon>
        <taxon>Actinomycetes</taxon>
        <taxon>Mycobacteriales</taxon>
        <taxon>Nocardiaceae</taxon>
        <taxon>Nocardia</taxon>
    </lineage>
</organism>
<dbReference type="InterPro" id="IPR053145">
    <property type="entry name" value="AB_hydrolase_Est10"/>
</dbReference>
<feature type="domain" description="Serine aminopeptidase S33" evidence="2">
    <location>
        <begin position="75"/>
        <end position="338"/>
    </location>
</feature>
<dbReference type="InterPro" id="IPR029058">
    <property type="entry name" value="AB_hydrolase_fold"/>
</dbReference>
<protein>
    <recommendedName>
        <fullName evidence="2">Serine aminopeptidase S33 domain-containing protein</fullName>
    </recommendedName>
</protein>
<reference evidence="3 4" key="1">
    <citation type="submission" date="2016-04" db="EMBL/GenBank/DDBJ databases">
        <authorList>
            <person name="Evans L.H."/>
            <person name="Alamgir A."/>
            <person name="Owens N."/>
            <person name="Weber N.D."/>
            <person name="Virtaneva K."/>
            <person name="Barbian K."/>
            <person name="Babar A."/>
            <person name="Rosenke K."/>
        </authorList>
    </citation>
    <scope>NUCLEOTIDE SEQUENCE [LARGE SCALE GENOMIC DNA]</scope>
    <source>
        <strain evidence="3 4">IFM 0406</strain>
    </source>
</reference>
<dbReference type="Gene3D" id="3.40.50.1820">
    <property type="entry name" value="alpha/beta hydrolase"/>
    <property type="match status" value="1"/>
</dbReference>
<accession>A0A164J953</accession>
<feature type="signal peptide" evidence="1">
    <location>
        <begin position="1"/>
        <end position="23"/>
    </location>
</feature>